<feature type="region of interest" description="Disordered" evidence="7">
    <location>
        <begin position="116"/>
        <end position="146"/>
    </location>
</feature>
<dbReference type="Pfam" id="PF00082">
    <property type="entry name" value="Peptidase_S8"/>
    <property type="match status" value="2"/>
</dbReference>
<keyword evidence="8" id="KW-0732">Signal</keyword>
<feature type="chain" id="PRO_5046143650" description="Serine protease" evidence="8">
    <location>
        <begin position="23"/>
        <end position="596"/>
    </location>
</feature>
<dbReference type="Gene3D" id="3.50.30.30">
    <property type="match status" value="1"/>
</dbReference>
<dbReference type="CDD" id="cd04818">
    <property type="entry name" value="PA_subtilisin_1"/>
    <property type="match status" value="1"/>
</dbReference>
<keyword evidence="4 6" id="KW-0378">Hydrolase</keyword>
<evidence type="ECO:0000256" key="7">
    <source>
        <dbReference type="SAM" id="MobiDB-lite"/>
    </source>
</evidence>
<dbReference type="PROSITE" id="PS51257">
    <property type="entry name" value="PROKAR_LIPOPROTEIN"/>
    <property type="match status" value="1"/>
</dbReference>
<evidence type="ECO:0008006" key="13">
    <source>
        <dbReference type="Google" id="ProtNLM"/>
    </source>
</evidence>
<evidence type="ECO:0000259" key="10">
    <source>
        <dbReference type="Pfam" id="PF02225"/>
    </source>
</evidence>
<dbReference type="InterPro" id="IPR015500">
    <property type="entry name" value="Peptidase_S8_subtilisin-rel"/>
</dbReference>
<evidence type="ECO:0000313" key="12">
    <source>
        <dbReference type="Proteomes" id="UP001458946"/>
    </source>
</evidence>
<dbReference type="InterPro" id="IPR036852">
    <property type="entry name" value="Peptidase_S8/S53_dom_sf"/>
</dbReference>
<accession>A0ABP9V5K1</accession>
<dbReference type="RefSeq" id="WP_353540547.1">
    <property type="nucleotide sequence ID" value="NZ_BAABRN010000002.1"/>
</dbReference>
<dbReference type="Proteomes" id="UP001458946">
    <property type="component" value="Unassembled WGS sequence"/>
</dbReference>
<keyword evidence="2" id="KW-0964">Secreted</keyword>
<comment type="caution">
    <text evidence="11">The sequence shown here is derived from an EMBL/GenBank/DDBJ whole genome shotgun (WGS) entry which is preliminary data.</text>
</comment>
<dbReference type="PROSITE" id="PS00138">
    <property type="entry name" value="SUBTILASE_SER"/>
    <property type="match status" value="1"/>
</dbReference>
<dbReference type="InterPro" id="IPR023828">
    <property type="entry name" value="Peptidase_S8_Ser-AS"/>
</dbReference>
<keyword evidence="3 6" id="KW-0645">Protease</keyword>
<gene>
    <name evidence="11" type="ORF">Dxin01_00286</name>
</gene>
<dbReference type="InterPro" id="IPR003137">
    <property type="entry name" value="PA_domain"/>
</dbReference>
<reference evidence="11 12" key="1">
    <citation type="submission" date="2024-02" db="EMBL/GenBank/DDBJ databases">
        <title>Deinococcus xinjiangensis NBRC 107630.</title>
        <authorList>
            <person name="Ichikawa N."/>
            <person name="Katano-Makiyama Y."/>
            <person name="Hidaka K."/>
        </authorList>
    </citation>
    <scope>NUCLEOTIDE SEQUENCE [LARGE SCALE GENOMIC DNA]</scope>
    <source>
        <strain evidence="11 12">NBRC 107630</strain>
    </source>
</reference>
<feature type="domain" description="Peptidase S8/S53" evidence="9">
    <location>
        <begin position="181"/>
        <end position="405"/>
    </location>
</feature>
<comment type="similarity">
    <text evidence="1 6">Belongs to the peptidase S8 family.</text>
</comment>
<dbReference type="InterPro" id="IPR037045">
    <property type="entry name" value="S8pro/Inhibitor_I9_sf"/>
</dbReference>
<proteinExistence type="inferred from homology"/>
<evidence type="ECO:0000259" key="9">
    <source>
        <dbReference type="Pfam" id="PF00082"/>
    </source>
</evidence>
<dbReference type="SUPFAM" id="SSF54897">
    <property type="entry name" value="Protease propeptides/inhibitors"/>
    <property type="match status" value="1"/>
</dbReference>
<evidence type="ECO:0000256" key="8">
    <source>
        <dbReference type="SAM" id="SignalP"/>
    </source>
</evidence>
<protein>
    <recommendedName>
        <fullName evidence="13">Serine protease</fullName>
    </recommendedName>
</protein>
<evidence type="ECO:0000256" key="2">
    <source>
        <dbReference type="ARBA" id="ARBA00022512"/>
    </source>
</evidence>
<sequence>MKYRTLFAATLALTLAACGQQASTPTAPTASTPTATAPAGEAYLVGFKEGALSTQSLSEQAVMQAQAISAAGGILTSQWADISAAAVRLTPEALAKLKANPLVEYVEADLQRQAMGTRSGISDSDGDKTGTGSWGHGASLSSQGLSPQGIGAQGLYATSGETTWGDSALRVPQLRAANYTGAGVAVCVTDTGIDGNHPEFAGKLRGFKNFVTTETNRSSAYQLNDVSHHGTHVSGTIFAQYGAGTGAAGLQPGEDVNGVGGVATGVNLYMARVLGDDGKGASSGIINGVNWCVSQLKSQGGTEAKVVVSMSLGGGSASQTEQRAYTAAYNKGALIIAATGNDGAAVSYPAAYTNVVGVGAIDENNAKASFSNFGTQVDLVGPGVHVLSSVPLGQGTRASASGGGVTFADVGSADKGAKSVFTGNVVAAGDGTGTAGANQFCGTSTRNAALSGNIALISRGTCTFEEKVANASASGAKAVIIYNNAAGALGGLSLTNTYAIPVVSISQSDGQGLLAKLPTTGTVAVESADYEYFDGTSMATPHVSAAAAVVWAAKPTLTNTQLLNLLTSTATDLGTTGKDNNFGYGLVNPLKAITGN</sequence>
<feature type="signal peptide" evidence="8">
    <location>
        <begin position="1"/>
        <end position="22"/>
    </location>
</feature>
<feature type="active site" description="Charge relay system" evidence="6">
    <location>
        <position position="190"/>
    </location>
</feature>
<keyword evidence="2" id="KW-0134">Cell wall</keyword>
<evidence type="ECO:0000256" key="1">
    <source>
        <dbReference type="ARBA" id="ARBA00011073"/>
    </source>
</evidence>
<dbReference type="SUPFAM" id="SSF52743">
    <property type="entry name" value="Subtilisin-like"/>
    <property type="match status" value="1"/>
</dbReference>
<dbReference type="InterPro" id="IPR000209">
    <property type="entry name" value="Peptidase_S8/S53_dom"/>
</dbReference>
<dbReference type="PANTHER" id="PTHR43806:SF11">
    <property type="entry name" value="CEREVISIN-RELATED"/>
    <property type="match status" value="1"/>
</dbReference>
<evidence type="ECO:0000256" key="3">
    <source>
        <dbReference type="ARBA" id="ARBA00022670"/>
    </source>
</evidence>
<evidence type="ECO:0000256" key="6">
    <source>
        <dbReference type="PROSITE-ProRule" id="PRU01240"/>
    </source>
</evidence>
<dbReference type="Gene3D" id="3.30.70.80">
    <property type="entry name" value="Peptidase S8 propeptide/proteinase inhibitor I9"/>
    <property type="match status" value="1"/>
</dbReference>
<dbReference type="Gene3D" id="3.40.50.200">
    <property type="entry name" value="Peptidase S8/S53 domain"/>
    <property type="match status" value="1"/>
</dbReference>
<evidence type="ECO:0000313" key="11">
    <source>
        <dbReference type="EMBL" id="GAA5500565.1"/>
    </source>
</evidence>
<keyword evidence="12" id="KW-1185">Reference proteome</keyword>
<dbReference type="PANTHER" id="PTHR43806">
    <property type="entry name" value="PEPTIDASE S8"/>
    <property type="match status" value="1"/>
</dbReference>
<organism evidence="11 12">
    <name type="scientific">Deinococcus xinjiangensis</name>
    <dbReference type="NCBI Taxonomy" id="457454"/>
    <lineage>
        <taxon>Bacteria</taxon>
        <taxon>Thermotogati</taxon>
        <taxon>Deinococcota</taxon>
        <taxon>Deinococci</taxon>
        <taxon>Deinococcales</taxon>
        <taxon>Deinococcaceae</taxon>
        <taxon>Deinococcus</taxon>
    </lineage>
</organism>
<evidence type="ECO:0000256" key="5">
    <source>
        <dbReference type="ARBA" id="ARBA00022825"/>
    </source>
</evidence>
<feature type="domain" description="Peptidase S8/S53" evidence="9">
    <location>
        <begin position="521"/>
        <end position="585"/>
    </location>
</feature>
<evidence type="ECO:0000256" key="4">
    <source>
        <dbReference type="ARBA" id="ARBA00022801"/>
    </source>
</evidence>
<feature type="active site" description="Charge relay system" evidence="6">
    <location>
        <position position="229"/>
    </location>
</feature>
<dbReference type="Pfam" id="PF02225">
    <property type="entry name" value="PA"/>
    <property type="match status" value="1"/>
</dbReference>
<dbReference type="EMBL" id="BAABRN010000002">
    <property type="protein sequence ID" value="GAA5500565.1"/>
    <property type="molecule type" value="Genomic_DNA"/>
</dbReference>
<dbReference type="PROSITE" id="PS51892">
    <property type="entry name" value="SUBTILASE"/>
    <property type="match status" value="1"/>
</dbReference>
<name>A0ABP9V5K1_9DEIO</name>
<dbReference type="InterPro" id="IPR050131">
    <property type="entry name" value="Peptidase_S8_subtilisin-like"/>
</dbReference>
<feature type="active site" description="Charge relay system" evidence="6">
    <location>
        <position position="537"/>
    </location>
</feature>
<keyword evidence="5 6" id="KW-0720">Serine protease</keyword>
<feature type="domain" description="PA" evidence="10">
    <location>
        <begin position="422"/>
        <end position="511"/>
    </location>
</feature>
<dbReference type="PRINTS" id="PR00723">
    <property type="entry name" value="SUBTILISIN"/>
</dbReference>